<dbReference type="SUPFAM" id="SSF53098">
    <property type="entry name" value="Ribonuclease H-like"/>
    <property type="match status" value="1"/>
</dbReference>
<feature type="region of interest" description="Disordered" evidence="1">
    <location>
        <begin position="156"/>
        <end position="245"/>
    </location>
</feature>
<feature type="region of interest" description="Disordered" evidence="1">
    <location>
        <begin position="274"/>
        <end position="302"/>
    </location>
</feature>
<proteinExistence type="predicted"/>
<reference evidence="3 4" key="1">
    <citation type="journal article" date="2014" name="Int. J. Syst. Evol. Microbiol.">
        <title>Streptomyces hoynatensis sp. nov., isolated from deep marine sediment.</title>
        <authorList>
            <person name="Veyisoglu A."/>
            <person name="Sahin N."/>
        </authorList>
    </citation>
    <scope>NUCLEOTIDE SEQUENCE [LARGE SCALE GENOMIC DNA]</scope>
    <source>
        <strain evidence="3 4">KCTC 29097</strain>
    </source>
</reference>
<dbReference type="GO" id="GO:0006313">
    <property type="term" value="P:DNA transposition"/>
    <property type="evidence" value="ECO:0007669"/>
    <property type="project" value="InterPro"/>
</dbReference>
<dbReference type="EMBL" id="RBAL01000009">
    <property type="protein sequence ID" value="RKN40825.1"/>
    <property type="molecule type" value="Genomic_DNA"/>
</dbReference>
<dbReference type="InterPro" id="IPR012337">
    <property type="entry name" value="RNaseH-like_sf"/>
</dbReference>
<keyword evidence="4" id="KW-1185">Reference proteome</keyword>
<dbReference type="AlphaFoldDB" id="A0A3A9YY24"/>
<feature type="domain" description="Transposase IS4-like" evidence="2">
    <location>
        <begin position="12"/>
        <end position="120"/>
    </location>
</feature>
<accession>A0A3A9YY24</accession>
<evidence type="ECO:0000313" key="4">
    <source>
        <dbReference type="Proteomes" id="UP000272474"/>
    </source>
</evidence>
<evidence type="ECO:0000256" key="1">
    <source>
        <dbReference type="SAM" id="MobiDB-lite"/>
    </source>
</evidence>
<evidence type="ECO:0000259" key="2">
    <source>
        <dbReference type="Pfam" id="PF01609"/>
    </source>
</evidence>
<comment type="caution">
    <text evidence="3">The sequence shown here is derived from an EMBL/GenBank/DDBJ whole genome shotgun (WGS) entry which is preliminary data.</text>
</comment>
<dbReference type="Proteomes" id="UP000272474">
    <property type="component" value="Unassembled WGS sequence"/>
</dbReference>
<dbReference type="Pfam" id="PF01609">
    <property type="entry name" value="DDE_Tnp_1"/>
    <property type="match status" value="1"/>
</dbReference>
<organism evidence="3 4">
    <name type="scientific">Streptomyces hoynatensis</name>
    <dbReference type="NCBI Taxonomy" id="1141874"/>
    <lineage>
        <taxon>Bacteria</taxon>
        <taxon>Bacillati</taxon>
        <taxon>Actinomycetota</taxon>
        <taxon>Actinomycetes</taxon>
        <taxon>Kitasatosporales</taxon>
        <taxon>Streptomycetaceae</taxon>
        <taxon>Streptomyces</taxon>
    </lineage>
</organism>
<evidence type="ECO:0000313" key="3">
    <source>
        <dbReference type="EMBL" id="RKN40825.1"/>
    </source>
</evidence>
<dbReference type="GO" id="GO:0004803">
    <property type="term" value="F:transposase activity"/>
    <property type="evidence" value="ECO:0007669"/>
    <property type="project" value="InterPro"/>
</dbReference>
<dbReference type="InterPro" id="IPR002559">
    <property type="entry name" value="Transposase_11"/>
</dbReference>
<gene>
    <name evidence="3" type="ORF">D7294_17230</name>
</gene>
<dbReference type="GO" id="GO:0003677">
    <property type="term" value="F:DNA binding"/>
    <property type="evidence" value="ECO:0007669"/>
    <property type="project" value="InterPro"/>
</dbReference>
<protein>
    <recommendedName>
        <fullName evidence="2">Transposase IS4-like domain-containing protein</fullName>
    </recommendedName>
</protein>
<sequence length="374" mass="40923">MHGCLPAGVWPGGPANTTRRRGTFSARDKTGLCPADIVDCPVCDPDVITFTTTGGQTILLGTTLLDHEQYPVEEPAARRLQRWEIELTFDEIKNHLGSAGPLRSRTPEGACQELWAVLLAVHHTVRRLAHQAAVEHGPVVDTDRVSSLTCVRIIRRSVPSPARHHHPQTRPRHDRGREQRPASSARPAHRPHLPPSDQEAEPVAGAVDPRRPRQGRARAMGLQPDHEAQGRPSRGQALPAASPWPTKPLRSVQGGADTPSPHLLPHGCSAVPEGRACPDSRAPVPTRGQLLKGSNRKTSTVTDPFRPLMEYLPTPVKGTQPSARTSSLSWVSSSPTLAHTYSMGWWTARFQAWTIDWLGGLPSRSCCSQRRVTR</sequence>
<name>A0A3A9YY24_9ACTN</name>
<feature type="compositionally biased region" description="Basic residues" evidence="1">
    <location>
        <begin position="162"/>
        <end position="174"/>
    </location>
</feature>
<feature type="region of interest" description="Disordered" evidence="1">
    <location>
        <begin position="1"/>
        <end position="21"/>
    </location>
</feature>